<sequence>MVLVQNPSKAPTLILQDHLDFRVPVSNSVALAQAVLVRGVPNWVVIFETECHWILKKINVIQWSQEKLDGWTNGFRSRTPRQGVSQVACVRQK</sequence>
<reference evidence="2 3" key="1">
    <citation type="journal article" date="2022" name="bioRxiv">
        <title>Genomics of Preaxostyla Flagellates Illuminates Evolutionary Transitions and the Path Towards Mitochondrial Loss.</title>
        <authorList>
            <person name="Novak L.V.F."/>
            <person name="Treitli S.C."/>
            <person name="Pyrih J."/>
            <person name="Halakuc P."/>
            <person name="Pipaliya S.V."/>
            <person name="Vacek V."/>
            <person name="Brzon O."/>
            <person name="Soukal P."/>
            <person name="Eme L."/>
            <person name="Dacks J.B."/>
            <person name="Karnkowska A."/>
            <person name="Elias M."/>
            <person name="Hampl V."/>
        </authorList>
    </citation>
    <scope>NUCLEOTIDE SEQUENCE [LARGE SCALE GENOMIC DNA]</scope>
    <source>
        <strain evidence="2">NAU3</strain>
        <tissue evidence="2">Gut</tissue>
    </source>
</reference>
<dbReference type="SUPFAM" id="SSF53474">
    <property type="entry name" value="alpha/beta-Hydrolases"/>
    <property type="match status" value="1"/>
</dbReference>
<accession>A0ABQ9YIY8</accession>
<dbReference type="EMBL" id="JARBJD010000005">
    <property type="protein sequence ID" value="KAK2963635.1"/>
    <property type="molecule type" value="Genomic_DNA"/>
</dbReference>
<dbReference type="Proteomes" id="UP001281761">
    <property type="component" value="Unassembled WGS sequence"/>
</dbReference>
<comment type="caution">
    <text evidence="2">The sequence shown here is derived from an EMBL/GenBank/DDBJ whole genome shotgun (WGS) entry which is preliminary data.</text>
</comment>
<dbReference type="InterPro" id="IPR001375">
    <property type="entry name" value="Peptidase_S9_cat"/>
</dbReference>
<keyword evidence="3" id="KW-1185">Reference proteome</keyword>
<dbReference type="InterPro" id="IPR029058">
    <property type="entry name" value="AB_hydrolase_fold"/>
</dbReference>
<proteinExistence type="predicted"/>
<gene>
    <name evidence="2" type="ORF">BLNAU_1200</name>
</gene>
<evidence type="ECO:0000259" key="1">
    <source>
        <dbReference type="Pfam" id="PF00326"/>
    </source>
</evidence>
<evidence type="ECO:0000313" key="3">
    <source>
        <dbReference type="Proteomes" id="UP001281761"/>
    </source>
</evidence>
<dbReference type="Pfam" id="PF00326">
    <property type="entry name" value="Peptidase_S9"/>
    <property type="match status" value="1"/>
</dbReference>
<feature type="domain" description="Peptidase S9 prolyl oligopeptidase catalytic" evidence="1">
    <location>
        <begin position="8"/>
        <end position="69"/>
    </location>
</feature>
<name>A0ABQ9YIY8_9EUKA</name>
<evidence type="ECO:0000313" key="2">
    <source>
        <dbReference type="EMBL" id="KAK2963635.1"/>
    </source>
</evidence>
<organism evidence="2 3">
    <name type="scientific">Blattamonas nauphoetae</name>
    <dbReference type="NCBI Taxonomy" id="2049346"/>
    <lineage>
        <taxon>Eukaryota</taxon>
        <taxon>Metamonada</taxon>
        <taxon>Preaxostyla</taxon>
        <taxon>Oxymonadida</taxon>
        <taxon>Blattamonas</taxon>
    </lineage>
</organism>
<dbReference type="Gene3D" id="3.40.50.1820">
    <property type="entry name" value="alpha/beta hydrolase"/>
    <property type="match status" value="1"/>
</dbReference>
<protein>
    <recommendedName>
        <fullName evidence="1">Peptidase S9 prolyl oligopeptidase catalytic domain-containing protein</fullName>
    </recommendedName>
</protein>